<gene>
    <name evidence="9" type="ORF">RE474_03265</name>
</gene>
<evidence type="ECO:0000256" key="7">
    <source>
        <dbReference type="SAM" id="Phobius"/>
    </source>
</evidence>
<sequence length="580" mass="65036">MGGMSVYNMEKLHLFTKLMLVTLFFSMLFIPLASCESDESQTYRIGVLSINGDKDSLKETWAPVEDYLSDNIPGSGFEVVPLEYDEFSQEIENNHIDFFYCNPLLYVEMARVHGAGRIATFQPAYNNTSYVGMGGVIFTRAGRTDINSLEDLEGKSFMWVNYRSLGGYLAARGEFHLLDINENDFSETKFGNSHRNVVLSVIEGNVDAGTVRTGVLESLIAKGVIEQDDIKILNEKEYDSYPLVVSTELYPDWVFAKTVSTSDDISKYMAVALLTMPVDSEAAISIGASGWTVPADYSSVDRLMRDLRYGLYVDYGKITPKDIFIQYGYILVFIILVFVLFAVHSRWMLDKKEKSRLETSNRLKDLFTDIMRHDLMNPVNVIKGFSDMLYAEETDLEKKESLKMICGQTSHLTAMISSAAKLAKLESDEDMELKVQDIGLILHMVVDSFSSEFSKKGINLKYEVCEGCFSRVNDVIEDVFSNIVSNALKYSPAGTTVIISIQDEDKSWKILIADEGDGIPDDAKPFVFDRFRRADKKGIKGNGLGLAIVKRIVDIHKGSVGVEDNPQGKGSVFWVMLEKA</sequence>
<dbReference type="SUPFAM" id="SSF53850">
    <property type="entry name" value="Periplasmic binding protein-like II"/>
    <property type="match status" value="1"/>
</dbReference>
<dbReference type="InterPro" id="IPR003594">
    <property type="entry name" value="HATPase_dom"/>
</dbReference>
<dbReference type="SMART" id="SM00387">
    <property type="entry name" value="HATPase_c"/>
    <property type="match status" value="1"/>
</dbReference>
<reference evidence="9 10" key="1">
    <citation type="submission" date="2023-08" db="EMBL/GenBank/DDBJ databases">
        <title>Methanolobus mangrovi sp. nov. and Methanolobus sediminis sp. nov, two novel methylotrophic methanogens isolated from mangrove sediments in China.</title>
        <authorList>
            <person name="Zhou J."/>
        </authorList>
    </citation>
    <scope>NUCLEOTIDE SEQUENCE [LARGE SCALE GENOMIC DNA]</scope>
    <source>
        <strain evidence="9 10">FTZ6</strain>
    </source>
</reference>
<dbReference type="Pfam" id="PF00512">
    <property type="entry name" value="HisKA"/>
    <property type="match status" value="1"/>
</dbReference>
<evidence type="ECO:0000313" key="10">
    <source>
        <dbReference type="Proteomes" id="UP001182908"/>
    </source>
</evidence>
<dbReference type="AlphaFoldDB" id="A0AA51YMB4"/>
<protein>
    <recommendedName>
        <fullName evidence="2">histidine kinase</fullName>
        <ecNumber evidence="2">2.7.13.3</ecNumber>
    </recommendedName>
</protein>
<dbReference type="RefSeq" id="WP_309311554.1">
    <property type="nucleotide sequence ID" value="NZ_CP133592.1"/>
</dbReference>
<name>A0AA51YMB4_9EURY</name>
<dbReference type="Gene3D" id="3.30.565.10">
    <property type="entry name" value="Histidine kinase-like ATPase, C-terminal domain"/>
    <property type="match status" value="1"/>
</dbReference>
<dbReference type="GO" id="GO:0000155">
    <property type="term" value="F:phosphorelay sensor kinase activity"/>
    <property type="evidence" value="ECO:0007669"/>
    <property type="project" value="InterPro"/>
</dbReference>
<evidence type="ECO:0000256" key="2">
    <source>
        <dbReference type="ARBA" id="ARBA00012438"/>
    </source>
</evidence>
<evidence type="ECO:0000256" key="1">
    <source>
        <dbReference type="ARBA" id="ARBA00000085"/>
    </source>
</evidence>
<dbReference type="EMBL" id="CP133592">
    <property type="protein sequence ID" value="WMW25752.1"/>
    <property type="molecule type" value="Genomic_DNA"/>
</dbReference>
<dbReference type="InterPro" id="IPR003661">
    <property type="entry name" value="HisK_dim/P_dom"/>
</dbReference>
<keyword evidence="3" id="KW-0597">Phosphoprotein</keyword>
<evidence type="ECO:0000256" key="5">
    <source>
        <dbReference type="ARBA" id="ARBA00022777"/>
    </source>
</evidence>
<dbReference type="GeneID" id="84231704"/>
<dbReference type="CDD" id="cd00082">
    <property type="entry name" value="HisKA"/>
    <property type="match status" value="1"/>
</dbReference>
<dbReference type="PROSITE" id="PS50109">
    <property type="entry name" value="HIS_KIN"/>
    <property type="match status" value="1"/>
</dbReference>
<dbReference type="InterPro" id="IPR004358">
    <property type="entry name" value="Sig_transdc_His_kin-like_C"/>
</dbReference>
<comment type="catalytic activity">
    <reaction evidence="1">
        <text>ATP + protein L-histidine = ADP + protein N-phospho-L-histidine.</text>
        <dbReference type="EC" id="2.7.13.3"/>
    </reaction>
</comment>
<organism evidence="9 10">
    <name type="scientific">Methanolobus sediminis</name>
    <dbReference type="NCBI Taxonomy" id="3072978"/>
    <lineage>
        <taxon>Archaea</taxon>
        <taxon>Methanobacteriati</taxon>
        <taxon>Methanobacteriota</taxon>
        <taxon>Stenosarchaea group</taxon>
        <taxon>Methanomicrobia</taxon>
        <taxon>Methanosarcinales</taxon>
        <taxon>Methanosarcinaceae</taxon>
        <taxon>Methanolobus</taxon>
    </lineage>
</organism>
<keyword evidence="7" id="KW-0472">Membrane</keyword>
<evidence type="ECO:0000256" key="3">
    <source>
        <dbReference type="ARBA" id="ARBA00022553"/>
    </source>
</evidence>
<dbReference type="CDD" id="cd00075">
    <property type="entry name" value="HATPase"/>
    <property type="match status" value="1"/>
</dbReference>
<dbReference type="Gene3D" id="3.40.190.10">
    <property type="entry name" value="Periplasmic binding protein-like II"/>
    <property type="match status" value="2"/>
</dbReference>
<evidence type="ECO:0000256" key="6">
    <source>
        <dbReference type="ARBA" id="ARBA00023012"/>
    </source>
</evidence>
<keyword evidence="6" id="KW-0902">Two-component regulatory system</keyword>
<dbReference type="KEGG" id="mseb:RE474_03265"/>
<keyword evidence="4" id="KW-0808">Transferase</keyword>
<dbReference type="SUPFAM" id="SSF55874">
    <property type="entry name" value="ATPase domain of HSP90 chaperone/DNA topoisomerase II/histidine kinase"/>
    <property type="match status" value="1"/>
</dbReference>
<keyword evidence="7" id="KW-0812">Transmembrane</keyword>
<evidence type="ECO:0000313" key="9">
    <source>
        <dbReference type="EMBL" id="WMW25752.1"/>
    </source>
</evidence>
<proteinExistence type="predicted"/>
<dbReference type="EC" id="2.7.13.3" evidence="2"/>
<feature type="transmembrane region" description="Helical" evidence="7">
    <location>
        <begin position="327"/>
        <end position="349"/>
    </location>
</feature>
<dbReference type="InterPro" id="IPR036890">
    <property type="entry name" value="HATPase_C_sf"/>
</dbReference>
<dbReference type="SMART" id="SM00388">
    <property type="entry name" value="HisKA"/>
    <property type="match status" value="1"/>
</dbReference>
<dbReference type="Proteomes" id="UP001182908">
    <property type="component" value="Chromosome"/>
</dbReference>
<keyword evidence="10" id="KW-1185">Reference proteome</keyword>
<keyword evidence="5 9" id="KW-0418">Kinase</keyword>
<feature type="domain" description="Histidine kinase" evidence="8">
    <location>
        <begin position="370"/>
        <end position="580"/>
    </location>
</feature>
<evidence type="ECO:0000259" key="8">
    <source>
        <dbReference type="PROSITE" id="PS50109"/>
    </source>
</evidence>
<dbReference type="InterPro" id="IPR036097">
    <property type="entry name" value="HisK_dim/P_sf"/>
</dbReference>
<dbReference type="Pfam" id="PF02518">
    <property type="entry name" value="HATPase_c"/>
    <property type="match status" value="1"/>
</dbReference>
<dbReference type="Gene3D" id="1.10.287.130">
    <property type="match status" value="1"/>
</dbReference>
<dbReference type="InterPro" id="IPR050736">
    <property type="entry name" value="Sensor_HK_Regulatory"/>
</dbReference>
<dbReference type="PRINTS" id="PR00344">
    <property type="entry name" value="BCTRLSENSOR"/>
</dbReference>
<dbReference type="Pfam" id="PF12974">
    <property type="entry name" value="Phosphonate-bd"/>
    <property type="match status" value="1"/>
</dbReference>
<dbReference type="SUPFAM" id="SSF47384">
    <property type="entry name" value="Homodimeric domain of signal transducing histidine kinase"/>
    <property type="match status" value="1"/>
</dbReference>
<dbReference type="PANTHER" id="PTHR43711:SF1">
    <property type="entry name" value="HISTIDINE KINASE 1"/>
    <property type="match status" value="1"/>
</dbReference>
<dbReference type="PANTHER" id="PTHR43711">
    <property type="entry name" value="TWO-COMPONENT HISTIDINE KINASE"/>
    <property type="match status" value="1"/>
</dbReference>
<evidence type="ECO:0000256" key="4">
    <source>
        <dbReference type="ARBA" id="ARBA00022679"/>
    </source>
</evidence>
<accession>A0AA51YMB4</accession>
<dbReference type="InterPro" id="IPR005467">
    <property type="entry name" value="His_kinase_dom"/>
</dbReference>
<keyword evidence="7" id="KW-1133">Transmembrane helix</keyword>